<evidence type="ECO:0000256" key="2">
    <source>
        <dbReference type="ARBA" id="ARBA00022763"/>
    </source>
</evidence>
<dbReference type="GO" id="GO:0045944">
    <property type="term" value="P:positive regulation of transcription by RNA polymerase II"/>
    <property type="evidence" value="ECO:0007669"/>
    <property type="project" value="TreeGrafter"/>
</dbReference>
<feature type="domain" description="BRCT" evidence="5">
    <location>
        <begin position="54"/>
        <end position="155"/>
    </location>
</feature>
<dbReference type="InterPro" id="IPR047249">
    <property type="entry name" value="BRCT_p53bp1-like_rpt1"/>
</dbReference>
<keyword evidence="7" id="KW-1185">Reference proteome</keyword>
<dbReference type="GO" id="GO:0042393">
    <property type="term" value="F:histone binding"/>
    <property type="evidence" value="ECO:0007669"/>
    <property type="project" value="TreeGrafter"/>
</dbReference>
<name>A0A4U8UH68_STECR</name>
<dbReference type="STRING" id="34508.A0A4U8UH68"/>
<gene>
    <name evidence="6" type="ORF">L596_000193</name>
</gene>
<dbReference type="OrthoDB" id="129353at2759"/>
<dbReference type="GO" id="GO:0005634">
    <property type="term" value="C:nucleus"/>
    <property type="evidence" value="ECO:0007669"/>
    <property type="project" value="UniProtKB-SubCell"/>
</dbReference>
<protein>
    <recommendedName>
        <fullName evidence="5">BRCT domain-containing protein</fullName>
    </recommendedName>
</protein>
<dbReference type="InterPro" id="IPR047250">
    <property type="entry name" value="BRCT_p53bp1-like_rpt2"/>
</dbReference>
<sequence length="284" mass="31839">MKEEERLNKGGEGIEVVDGNMVGENEIAEGEGGSIQGDERSSDGEERMEREEGNLKRIFTGMYFVLTTARREGDKDYEYLDKDEVGEVISTLGGRVIRDLMTIDRRCELMLISEDAYKTAKYLSALVLGVPCVHFEWIRQCILSGDFLDYRKYLLPAGIDIVTGQSVKWHGKVSLLQEKTMYICGSKEKEVKGRIKKAFNATWSTMTRAMGAELLETLPNDPTGIFCVVTDGQDCPEMISKALQLQVPLVTAEWLIGCLIRGDVVDFDAHPKFRYGNGEGVEQK</sequence>
<keyword evidence="3" id="KW-0539">Nucleus</keyword>
<evidence type="ECO:0000256" key="3">
    <source>
        <dbReference type="ARBA" id="ARBA00023242"/>
    </source>
</evidence>
<reference evidence="6 7" key="1">
    <citation type="journal article" date="2015" name="Genome Biol.">
        <title>Comparative genomics of Steinernema reveals deeply conserved gene regulatory networks.</title>
        <authorList>
            <person name="Dillman A.R."/>
            <person name="Macchietto M."/>
            <person name="Porter C.F."/>
            <person name="Rogers A."/>
            <person name="Williams B."/>
            <person name="Antoshechkin I."/>
            <person name="Lee M.M."/>
            <person name="Goodwin Z."/>
            <person name="Lu X."/>
            <person name="Lewis E.E."/>
            <person name="Goodrich-Blair H."/>
            <person name="Stock S.P."/>
            <person name="Adams B.J."/>
            <person name="Sternberg P.W."/>
            <person name="Mortazavi A."/>
        </authorList>
    </citation>
    <scope>NUCLEOTIDE SEQUENCE [LARGE SCALE GENOMIC DNA]</scope>
    <source>
        <strain evidence="6 7">ALL</strain>
    </source>
</reference>
<feature type="compositionally biased region" description="Basic and acidic residues" evidence="4">
    <location>
        <begin position="37"/>
        <end position="51"/>
    </location>
</feature>
<comment type="subcellular location">
    <subcellularLocation>
        <location evidence="1">Nucleus</location>
    </subcellularLocation>
</comment>
<feature type="domain" description="BRCT" evidence="5">
    <location>
        <begin position="171"/>
        <end position="272"/>
    </location>
</feature>
<dbReference type="Pfam" id="PF16589">
    <property type="entry name" value="BRCT_2"/>
    <property type="match status" value="1"/>
</dbReference>
<dbReference type="AlphaFoldDB" id="A0A4U8UH68"/>
<dbReference type="InterPro" id="IPR001357">
    <property type="entry name" value="BRCT_dom"/>
</dbReference>
<dbReference type="EMBL" id="AZBU02000001">
    <property type="protein sequence ID" value="TMS32340.1"/>
    <property type="molecule type" value="Genomic_DNA"/>
</dbReference>
<reference evidence="6 7" key="2">
    <citation type="journal article" date="2019" name="G3 (Bethesda)">
        <title>Hybrid Assembly of the Genome of the Entomopathogenic Nematode Steinernema carpocapsae Identifies the X-Chromosome.</title>
        <authorList>
            <person name="Serra L."/>
            <person name="Macchietto M."/>
            <person name="Macias-Munoz A."/>
            <person name="McGill C.J."/>
            <person name="Rodriguez I.M."/>
            <person name="Rodriguez B."/>
            <person name="Murad R."/>
            <person name="Mortazavi A."/>
        </authorList>
    </citation>
    <scope>NUCLEOTIDE SEQUENCE [LARGE SCALE GENOMIC DNA]</scope>
    <source>
        <strain evidence="6 7">ALL</strain>
    </source>
</reference>
<evidence type="ECO:0000313" key="6">
    <source>
        <dbReference type="EMBL" id="TMS32340.1"/>
    </source>
</evidence>
<evidence type="ECO:0000259" key="5">
    <source>
        <dbReference type="PROSITE" id="PS50172"/>
    </source>
</evidence>
<keyword evidence="2" id="KW-0227">DNA damage</keyword>
<dbReference type="PANTHER" id="PTHR15321">
    <property type="entry name" value="TUMOR SUPPRESSOR P53-BINDING PROTEIN 1"/>
    <property type="match status" value="1"/>
</dbReference>
<dbReference type="SUPFAM" id="SSF52113">
    <property type="entry name" value="BRCT domain"/>
    <property type="match status" value="2"/>
</dbReference>
<dbReference type="PROSITE" id="PS50172">
    <property type="entry name" value="BRCT"/>
    <property type="match status" value="2"/>
</dbReference>
<dbReference type="InterPro" id="IPR047252">
    <property type="entry name" value="TP53BP1-like"/>
</dbReference>
<feature type="region of interest" description="Disordered" evidence="4">
    <location>
        <begin position="1"/>
        <end position="51"/>
    </location>
</feature>
<dbReference type="Proteomes" id="UP000298663">
    <property type="component" value="Unassembled WGS sequence"/>
</dbReference>
<accession>A0A4U8UH68</accession>
<dbReference type="SMART" id="SM00292">
    <property type="entry name" value="BRCT"/>
    <property type="match status" value="2"/>
</dbReference>
<dbReference type="CDD" id="cd17724">
    <property type="entry name" value="BRCT_p53bp1_rpt2"/>
    <property type="match status" value="1"/>
</dbReference>
<proteinExistence type="predicted"/>
<comment type="caution">
    <text evidence="6">The sequence shown here is derived from an EMBL/GenBank/DDBJ whole genome shotgun (WGS) entry which is preliminary data.</text>
</comment>
<dbReference type="PANTHER" id="PTHR15321:SF3">
    <property type="entry name" value="TP53-BINDING PROTEIN 1"/>
    <property type="match status" value="1"/>
</dbReference>
<evidence type="ECO:0000256" key="4">
    <source>
        <dbReference type="SAM" id="MobiDB-lite"/>
    </source>
</evidence>
<dbReference type="InterPro" id="IPR036420">
    <property type="entry name" value="BRCT_dom_sf"/>
</dbReference>
<evidence type="ECO:0000313" key="7">
    <source>
        <dbReference type="Proteomes" id="UP000298663"/>
    </source>
</evidence>
<dbReference type="Pfam" id="PF18428">
    <property type="entry name" value="BRCT_3"/>
    <property type="match status" value="1"/>
</dbReference>
<dbReference type="Gene3D" id="3.40.50.10190">
    <property type="entry name" value="BRCT domain"/>
    <property type="match status" value="2"/>
</dbReference>
<dbReference type="GO" id="GO:0000077">
    <property type="term" value="P:DNA damage checkpoint signaling"/>
    <property type="evidence" value="ECO:0007669"/>
    <property type="project" value="TreeGrafter"/>
</dbReference>
<organism evidence="6 7">
    <name type="scientific">Steinernema carpocapsae</name>
    <name type="common">Entomopathogenic nematode</name>
    <dbReference type="NCBI Taxonomy" id="34508"/>
    <lineage>
        <taxon>Eukaryota</taxon>
        <taxon>Metazoa</taxon>
        <taxon>Ecdysozoa</taxon>
        <taxon>Nematoda</taxon>
        <taxon>Chromadorea</taxon>
        <taxon>Rhabditida</taxon>
        <taxon>Tylenchina</taxon>
        <taxon>Panagrolaimomorpha</taxon>
        <taxon>Strongyloidoidea</taxon>
        <taxon>Steinernematidae</taxon>
        <taxon>Steinernema</taxon>
    </lineage>
</organism>
<dbReference type="CDD" id="cd17745">
    <property type="entry name" value="BRCT_p53bp1_rpt1"/>
    <property type="match status" value="1"/>
</dbReference>
<evidence type="ECO:0000256" key="1">
    <source>
        <dbReference type="ARBA" id="ARBA00004123"/>
    </source>
</evidence>